<dbReference type="GO" id="GO:0051707">
    <property type="term" value="P:response to other organism"/>
    <property type="evidence" value="ECO:0007669"/>
    <property type="project" value="UniProtKB-ARBA"/>
</dbReference>
<keyword evidence="1" id="KW-0433">Leucine-rich repeat</keyword>
<dbReference type="RefSeq" id="XP_030965624.1">
    <property type="nucleotide sequence ID" value="XM_031109764.1"/>
</dbReference>
<feature type="domain" description="NB-ARC" evidence="6">
    <location>
        <begin position="172"/>
        <end position="340"/>
    </location>
</feature>
<evidence type="ECO:0000259" key="7">
    <source>
        <dbReference type="Pfam" id="PF18052"/>
    </source>
</evidence>
<dbReference type="Gene3D" id="3.40.50.300">
    <property type="entry name" value="P-loop containing nucleotide triphosphate hydrolases"/>
    <property type="match status" value="1"/>
</dbReference>
<dbReference type="Pfam" id="PF00931">
    <property type="entry name" value="NB-ARC"/>
    <property type="match status" value="1"/>
</dbReference>
<dbReference type="Pfam" id="PF23559">
    <property type="entry name" value="WHD_DRP"/>
    <property type="match status" value="1"/>
</dbReference>
<dbReference type="GO" id="GO:0043531">
    <property type="term" value="F:ADP binding"/>
    <property type="evidence" value="ECO:0007669"/>
    <property type="project" value="InterPro"/>
</dbReference>
<feature type="domain" description="Disease resistance N-terminal" evidence="7">
    <location>
        <begin position="13"/>
        <end position="97"/>
    </location>
</feature>
<evidence type="ECO:0000256" key="3">
    <source>
        <dbReference type="ARBA" id="ARBA00022741"/>
    </source>
</evidence>
<dbReference type="OrthoDB" id="5279713at2759"/>
<evidence type="ECO:0000313" key="10">
    <source>
        <dbReference type="EnsemblPlants" id="QL04p008975:mrna"/>
    </source>
</evidence>
<dbReference type="InterPro" id="IPR056789">
    <property type="entry name" value="LRR_R13L1-DRL21"/>
</dbReference>
<reference evidence="10 11" key="1">
    <citation type="journal article" date="2016" name="G3 (Bethesda)">
        <title>First Draft Assembly and Annotation of the Genome of a California Endemic Oak Quercus lobata Nee (Fagaceae).</title>
        <authorList>
            <person name="Sork V.L."/>
            <person name="Fitz-Gibbon S.T."/>
            <person name="Puiu D."/>
            <person name="Crepeau M."/>
            <person name="Gugger P.F."/>
            <person name="Sherman R."/>
            <person name="Stevens K."/>
            <person name="Langley C.H."/>
            <person name="Pellegrini M."/>
            <person name="Salzberg S.L."/>
        </authorList>
    </citation>
    <scope>NUCLEOTIDE SEQUENCE [LARGE SCALE GENOMIC DNA]</scope>
    <source>
        <strain evidence="10 11">cv. SW786</strain>
    </source>
</reference>
<evidence type="ECO:0000256" key="1">
    <source>
        <dbReference type="ARBA" id="ARBA00022614"/>
    </source>
</evidence>
<evidence type="ECO:0000259" key="9">
    <source>
        <dbReference type="Pfam" id="PF25019"/>
    </source>
</evidence>
<dbReference type="KEGG" id="qlo:115986587"/>
<keyword evidence="3" id="KW-0547">Nucleotide-binding</keyword>
<dbReference type="SUPFAM" id="SSF52047">
    <property type="entry name" value="RNI-like"/>
    <property type="match status" value="1"/>
</dbReference>
<dbReference type="InterPro" id="IPR041118">
    <property type="entry name" value="Rx_N"/>
</dbReference>
<evidence type="ECO:0008006" key="12">
    <source>
        <dbReference type="Google" id="ProtNLM"/>
    </source>
</evidence>
<dbReference type="Gene3D" id="1.10.10.10">
    <property type="entry name" value="Winged helix-like DNA-binding domain superfamily/Winged helix DNA-binding domain"/>
    <property type="match status" value="1"/>
</dbReference>
<dbReference type="RefSeq" id="XP_030965618.1">
    <property type="nucleotide sequence ID" value="XM_031109758.1"/>
</dbReference>
<dbReference type="Gene3D" id="1.20.5.4130">
    <property type="match status" value="1"/>
</dbReference>
<dbReference type="RefSeq" id="XP_030965620.1">
    <property type="nucleotide sequence ID" value="XM_031109760.1"/>
</dbReference>
<evidence type="ECO:0000259" key="6">
    <source>
        <dbReference type="Pfam" id="PF00931"/>
    </source>
</evidence>
<dbReference type="Pfam" id="PF18052">
    <property type="entry name" value="Rx_N"/>
    <property type="match status" value="1"/>
</dbReference>
<dbReference type="InParanoid" id="A0A7N2LDE3"/>
<evidence type="ECO:0000256" key="5">
    <source>
        <dbReference type="ARBA" id="ARBA00022840"/>
    </source>
</evidence>
<reference evidence="10" key="2">
    <citation type="submission" date="2021-01" db="UniProtKB">
        <authorList>
            <consortium name="EnsemblPlants"/>
        </authorList>
    </citation>
    <scope>IDENTIFICATION</scope>
</reference>
<keyword evidence="2" id="KW-0677">Repeat</keyword>
<accession>A0A7N2LDE3</accession>
<name>A0A7N2LDE3_QUELO</name>
<dbReference type="GO" id="GO:0006952">
    <property type="term" value="P:defense response"/>
    <property type="evidence" value="ECO:0007669"/>
    <property type="project" value="UniProtKB-KW"/>
</dbReference>
<dbReference type="RefSeq" id="XP_030965623.1">
    <property type="nucleotide sequence ID" value="XM_031109763.1"/>
</dbReference>
<dbReference type="SUPFAM" id="SSF52540">
    <property type="entry name" value="P-loop containing nucleoside triphosphate hydrolases"/>
    <property type="match status" value="1"/>
</dbReference>
<dbReference type="PANTHER" id="PTHR36766:SF38">
    <property type="entry name" value="DISEASE RESISTANCE PROTEIN RGA3"/>
    <property type="match status" value="1"/>
</dbReference>
<evidence type="ECO:0000256" key="4">
    <source>
        <dbReference type="ARBA" id="ARBA00022821"/>
    </source>
</evidence>
<dbReference type="InterPro" id="IPR058922">
    <property type="entry name" value="WHD_DRP"/>
</dbReference>
<dbReference type="InterPro" id="IPR036388">
    <property type="entry name" value="WH-like_DNA-bd_sf"/>
</dbReference>
<keyword evidence="5" id="KW-0067">ATP-binding</keyword>
<dbReference type="SUPFAM" id="SSF52058">
    <property type="entry name" value="L domain-like"/>
    <property type="match status" value="1"/>
</dbReference>
<feature type="domain" description="Disease resistance protein winged helix" evidence="8">
    <location>
        <begin position="425"/>
        <end position="497"/>
    </location>
</feature>
<proteinExistence type="predicted"/>
<evidence type="ECO:0000256" key="2">
    <source>
        <dbReference type="ARBA" id="ARBA00022737"/>
    </source>
</evidence>
<dbReference type="RefSeq" id="XP_030965626.1">
    <property type="nucleotide sequence ID" value="XM_031109766.1"/>
</dbReference>
<keyword evidence="11" id="KW-1185">Reference proteome</keyword>
<sequence length="1105" mass="126500">MAEGVLFNVAEGIIGQLGQLALKEIGLLWGVKDELENLENTVSTINAVLLDAEEKQAQSHAIKDWVAKLKDVLFEADDLLDDFSTEVLRREVMTENKKAKEVRIFFSKSNQLAYGLKMGHKIKSIRERLDAIAADRKFHLEARPRETQGSNRGRDSHHFVRAEDVIGREVDKKVIIERLLDSNIEQNVTVHSIVGLGGLGKTTLAQLVFNDEEIKSHFEKKLWVCISDDFDVEIIVKKILEFAEGKKLENFEKNKLINDLQKEINGYRYLLVLDDVWNDDSEKWDKLKGLLLGGARGSRILLTTREEKVAKISKAIDPWFLRDLNEEESWSLFKQTAFENGQEPKNLRIKEIGMEIVRKCRGIPLAIKTIGRILYFKNSEEEWLSFKNNEFSKIDQKETDIIPTLKLSYDHLPSNLKQCFVYCSLFPKDYYIERNKLIKLWMAQGFIKLSSQNQCLEDVGNEYFMELLWRSFFQEPREDMYGNICVFKIHDLMHDLAKLVAGQESTTLGINRENIVEKTHHVSVGFDLGLSSQIPTLLFKAKRIRTFILPTPGKMVWNQETCDAFLSSLTFLRMLDLSRTDIRSLPHSIGKLKHLRYLDLSYNFDLQMLPNSITSLQNLETLDLYACFGLTELPKNIAKLVNLRHLNIFHCSKLTHMPCGLGQLTNLQSLSQYVLSTDSRHGELMELQGLNGLRENLSIKNLRHEKDTALECDAANLKGKQNLHGLKLEWIKGGADDLDVEYDEMSLKHLQPHTSLKELELDGYRGREYPSWLLSLTNLVELSLRALKNWQHMPPLHQFPSLKRLILSKLPSLEYISNSVNLPSLELLSLLFCPNLKGWIMDSIEEDNDDDNNHSLPSFSRLSALNIFECPKLSSMPVFPCLEQLRLVNSNLSPLEQTISKGMIHMESQENPTITVADSTSSTSSTTSSFVPLSKLKSLTIGLKKGDRDRDRFLRSIAHLTAIEELEFLFSDEIDLFNNGNGMEWQGLKRLRITSCPNLTTIPEWICNFTSLQSLDIQNCPSLTSLPEGMPKSLSTLNIAHCPKFLERCKREKGEDWPKIAHIPNLQLYRSAEDDSEQTDKKKEPELKTRRLTKIWGSCSCSTSQ</sequence>
<dbReference type="RefSeq" id="XP_030965625.1">
    <property type="nucleotide sequence ID" value="XM_031109765.1"/>
</dbReference>
<dbReference type="OMA" id="TIDIYRC"/>
<dbReference type="InterPro" id="IPR038005">
    <property type="entry name" value="RX-like_CC"/>
</dbReference>
<dbReference type="Gene3D" id="1.10.8.430">
    <property type="entry name" value="Helical domain of apoptotic protease-activating factors"/>
    <property type="match status" value="1"/>
</dbReference>
<dbReference type="RefSeq" id="XP_030965622.1">
    <property type="nucleotide sequence ID" value="XM_031109762.1"/>
</dbReference>
<dbReference type="GeneID" id="115986587"/>
<dbReference type="AlphaFoldDB" id="A0A7N2LDE3"/>
<keyword evidence="4" id="KW-0611">Plant defense</keyword>
<evidence type="ECO:0000313" key="11">
    <source>
        <dbReference type="Proteomes" id="UP000594261"/>
    </source>
</evidence>
<dbReference type="FunFam" id="1.10.10.10:FF:000322">
    <property type="entry name" value="Probable disease resistance protein At1g63360"/>
    <property type="match status" value="1"/>
</dbReference>
<dbReference type="InterPro" id="IPR042197">
    <property type="entry name" value="Apaf_helical"/>
</dbReference>
<dbReference type="InterPro" id="IPR032675">
    <property type="entry name" value="LRR_dom_sf"/>
</dbReference>
<dbReference type="EMBL" id="LRBV02000004">
    <property type="status" value="NOT_ANNOTATED_CDS"/>
    <property type="molecule type" value="Genomic_DNA"/>
</dbReference>
<dbReference type="GO" id="GO:0005524">
    <property type="term" value="F:ATP binding"/>
    <property type="evidence" value="ECO:0007669"/>
    <property type="project" value="UniProtKB-KW"/>
</dbReference>
<protein>
    <recommendedName>
        <fullName evidence="12">Disease resistance protein RGA3</fullName>
    </recommendedName>
</protein>
<evidence type="ECO:0000259" key="8">
    <source>
        <dbReference type="Pfam" id="PF23559"/>
    </source>
</evidence>
<dbReference type="PANTHER" id="PTHR36766">
    <property type="entry name" value="PLANT BROAD-SPECTRUM MILDEW RESISTANCE PROTEIN RPW8"/>
    <property type="match status" value="1"/>
</dbReference>
<dbReference type="FunFam" id="3.40.50.300:FF:001091">
    <property type="entry name" value="Probable disease resistance protein At1g61300"/>
    <property type="match status" value="1"/>
</dbReference>
<dbReference type="EnsemblPlants" id="QL04p008975:mrna">
    <property type="protein sequence ID" value="QL04p008975:mrna"/>
    <property type="gene ID" value="QL04p008975"/>
</dbReference>
<dbReference type="CDD" id="cd14798">
    <property type="entry name" value="RX-CC_like"/>
    <property type="match status" value="1"/>
</dbReference>
<dbReference type="RefSeq" id="XP_030965621.1">
    <property type="nucleotide sequence ID" value="XM_031109761.1"/>
</dbReference>
<dbReference type="RefSeq" id="XP_030965619.1">
    <property type="nucleotide sequence ID" value="XM_031109759.1"/>
</dbReference>
<dbReference type="Pfam" id="PF25019">
    <property type="entry name" value="LRR_R13L1-DRL21"/>
    <property type="match status" value="1"/>
</dbReference>
<feature type="domain" description="R13L1/DRL21-like LRR repeat region" evidence="9">
    <location>
        <begin position="684"/>
        <end position="809"/>
    </location>
</feature>
<gene>
    <name evidence="10" type="primary">LOC115986587</name>
</gene>
<dbReference type="Proteomes" id="UP000594261">
    <property type="component" value="Chromosome 4"/>
</dbReference>
<dbReference type="Gramene" id="QL04p008975:mrna">
    <property type="protein sequence ID" value="QL04p008975:mrna"/>
    <property type="gene ID" value="QL04p008975"/>
</dbReference>
<dbReference type="PRINTS" id="PR00364">
    <property type="entry name" value="DISEASERSIST"/>
</dbReference>
<dbReference type="InterPro" id="IPR027417">
    <property type="entry name" value="P-loop_NTPase"/>
</dbReference>
<dbReference type="Gene3D" id="3.80.10.10">
    <property type="entry name" value="Ribonuclease Inhibitor"/>
    <property type="match status" value="3"/>
</dbReference>
<dbReference type="InterPro" id="IPR002182">
    <property type="entry name" value="NB-ARC"/>
</dbReference>
<organism evidence="10 11">
    <name type="scientific">Quercus lobata</name>
    <name type="common">Valley oak</name>
    <dbReference type="NCBI Taxonomy" id="97700"/>
    <lineage>
        <taxon>Eukaryota</taxon>
        <taxon>Viridiplantae</taxon>
        <taxon>Streptophyta</taxon>
        <taxon>Embryophyta</taxon>
        <taxon>Tracheophyta</taxon>
        <taxon>Spermatophyta</taxon>
        <taxon>Magnoliopsida</taxon>
        <taxon>eudicotyledons</taxon>
        <taxon>Gunneridae</taxon>
        <taxon>Pentapetalae</taxon>
        <taxon>rosids</taxon>
        <taxon>fabids</taxon>
        <taxon>Fagales</taxon>
        <taxon>Fagaceae</taxon>
        <taxon>Quercus</taxon>
    </lineage>
</organism>